<gene>
    <name evidence="2" type="ORF">ElyMa_002656600</name>
</gene>
<comment type="caution">
    <text evidence="2">The sequence shown here is derived from an EMBL/GenBank/DDBJ whole genome shotgun (WGS) entry which is preliminary data.</text>
</comment>
<dbReference type="Proteomes" id="UP000762676">
    <property type="component" value="Unassembled WGS sequence"/>
</dbReference>
<keyword evidence="3" id="KW-1185">Reference proteome</keyword>
<sequence length="556" mass="61754">MESAFQAFQKSLKCAIHEALLNADQTKQDSLPKFILRKKVRDLYQGDIVVPAGCLNLNRVDHDKLMLLVKEYCASADTLTSRVTGDKYNLLSFHIDRPKMCGLVLKEVLSKGPMYGCVKNQQDQFISLHSINLKETTPLMVMRLAVIRFHAVKLLEANGYTVLPTVDSRVAEFEQLVDKFSEPRMAEEKTSEVSCVFDSPSPTSSPQSLSLTRQYILSKINSLSFEADPSNSSNCDTAGLEASPFDVEKSSCLQKDFLKCDGEGNVFIDLQSMISNNDLHQGKGGLDVNLKDVQVLQDHQPTEVLEESLRILHIISGFPQNTQSQMVIGPISVQETSQASSLSANDFYKSRLSQFKEASEMRSAISSDGCSDKDVKTLTDASIKIDILGNACNSPLTLENTTSGRGAESRLGAFILYNTARLSTLLQRFDQAVGEGVYPALPAVDLIDWALLREEEDWELVYVYLAAFPDIVSQSVECVIPADGKFASKIHSHKVTNFLSSFCKCLSAHYSRYHILTGRESHLLPLMYARLYMMKAAHQVLLNSLDLLGIQSLNYV</sequence>
<evidence type="ECO:0000259" key="1">
    <source>
        <dbReference type="SMART" id="SM00836"/>
    </source>
</evidence>
<dbReference type="PANTHER" id="PTHR16043:SF1">
    <property type="entry name" value="DALR ANTICODON-BINDING DOMAIN-CONTAINING PROTEIN 3"/>
    <property type="match status" value="1"/>
</dbReference>
<dbReference type="GO" id="GO:0004814">
    <property type="term" value="F:arginine-tRNA ligase activity"/>
    <property type="evidence" value="ECO:0007669"/>
    <property type="project" value="InterPro"/>
</dbReference>
<name>A0AAV4HBJ5_9GAST</name>
<dbReference type="EMBL" id="BMAT01005477">
    <property type="protein sequence ID" value="GFR93965.1"/>
    <property type="molecule type" value="Genomic_DNA"/>
</dbReference>
<dbReference type="PANTHER" id="PTHR16043">
    <property type="entry name" value="DALRD3 PROTEIN"/>
    <property type="match status" value="1"/>
</dbReference>
<protein>
    <submittedName>
        <fullName evidence="2">DALR anticodon-binding domain-containing protein 3-like</fullName>
    </submittedName>
</protein>
<dbReference type="GO" id="GO:0005524">
    <property type="term" value="F:ATP binding"/>
    <property type="evidence" value="ECO:0007669"/>
    <property type="project" value="InterPro"/>
</dbReference>
<dbReference type="GO" id="GO:0006420">
    <property type="term" value="P:arginyl-tRNA aminoacylation"/>
    <property type="evidence" value="ECO:0007669"/>
    <property type="project" value="InterPro"/>
</dbReference>
<reference evidence="2 3" key="1">
    <citation type="journal article" date="2021" name="Elife">
        <title>Chloroplast acquisition without the gene transfer in kleptoplastic sea slugs, Plakobranchus ocellatus.</title>
        <authorList>
            <person name="Maeda T."/>
            <person name="Takahashi S."/>
            <person name="Yoshida T."/>
            <person name="Shimamura S."/>
            <person name="Takaki Y."/>
            <person name="Nagai Y."/>
            <person name="Toyoda A."/>
            <person name="Suzuki Y."/>
            <person name="Arimoto A."/>
            <person name="Ishii H."/>
            <person name="Satoh N."/>
            <person name="Nishiyama T."/>
            <person name="Hasebe M."/>
            <person name="Maruyama T."/>
            <person name="Minagawa J."/>
            <person name="Obokata J."/>
            <person name="Shigenobu S."/>
        </authorList>
    </citation>
    <scope>NUCLEOTIDE SEQUENCE [LARGE SCALE GENOMIC DNA]</scope>
</reference>
<proteinExistence type="predicted"/>
<dbReference type="AlphaFoldDB" id="A0AAV4HBJ5"/>
<dbReference type="GO" id="GO:0106217">
    <property type="term" value="P:tRNA C3-cytosine methylation"/>
    <property type="evidence" value="ECO:0007669"/>
    <property type="project" value="TreeGrafter"/>
</dbReference>
<evidence type="ECO:0000313" key="2">
    <source>
        <dbReference type="EMBL" id="GFR93965.1"/>
    </source>
</evidence>
<dbReference type="GO" id="GO:0000049">
    <property type="term" value="F:tRNA binding"/>
    <property type="evidence" value="ECO:0007669"/>
    <property type="project" value="TreeGrafter"/>
</dbReference>
<dbReference type="SUPFAM" id="SSF47323">
    <property type="entry name" value="Anticodon-binding domain of a subclass of class I aminoacyl-tRNA synthetases"/>
    <property type="match status" value="1"/>
</dbReference>
<dbReference type="Gene3D" id="1.10.730.10">
    <property type="entry name" value="Isoleucyl-tRNA Synthetase, Domain 1"/>
    <property type="match status" value="1"/>
</dbReference>
<feature type="domain" description="DALR anticodon binding" evidence="1">
    <location>
        <begin position="415"/>
        <end position="556"/>
    </location>
</feature>
<dbReference type="SMART" id="SM00836">
    <property type="entry name" value="DALR_1"/>
    <property type="match status" value="1"/>
</dbReference>
<dbReference type="Pfam" id="PF05746">
    <property type="entry name" value="DALR_1"/>
    <property type="match status" value="1"/>
</dbReference>
<evidence type="ECO:0000313" key="3">
    <source>
        <dbReference type="Proteomes" id="UP000762676"/>
    </source>
</evidence>
<dbReference type="InterPro" id="IPR037380">
    <property type="entry name" value="DALRD3"/>
</dbReference>
<accession>A0AAV4HBJ5</accession>
<dbReference type="InterPro" id="IPR009080">
    <property type="entry name" value="tRNAsynth_Ia_anticodon-bd"/>
</dbReference>
<dbReference type="InterPro" id="IPR008909">
    <property type="entry name" value="DALR_anticod-bd"/>
</dbReference>
<organism evidence="2 3">
    <name type="scientific">Elysia marginata</name>
    <dbReference type="NCBI Taxonomy" id="1093978"/>
    <lineage>
        <taxon>Eukaryota</taxon>
        <taxon>Metazoa</taxon>
        <taxon>Spiralia</taxon>
        <taxon>Lophotrochozoa</taxon>
        <taxon>Mollusca</taxon>
        <taxon>Gastropoda</taxon>
        <taxon>Heterobranchia</taxon>
        <taxon>Euthyneura</taxon>
        <taxon>Panpulmonata</taxon>
        <taxon>Sacoglossa</taxon>
        <taxon>Placobranchoidea</taxon>
        <taxon>Plakobranchidae</taxon>
        <taxon>Elysia</taxon>
    </lineage>
</organism>